<dbReference type="InParanoid" id="D3BV59"/>
<feature type="compositionally biased region" description="Basic and acidic residues" evidence="7">
    <location>
        <begin position="1"/>
        <end position="11"/>
    </location>
</feature>
<accession>D3BV59</accession>
<evidence type="ECO:0000313" key="9">
    <source>
        <dbReference type="Proteomes" id="UP000001396"/>
    </source>
</evidence>
<feature type="compositionally biased region" description="Basic and acidic residues" evidence="7">
    <location>
        <begin position="180"/>
        <end position="228"/>
    </location>
</feature>
<gene>
    <name evidence="8" type="primary">nop14</name>
    <name evidence="8" type="ORF">PPL_12031</name>
</gene>
<feature type="region of interest" description="Disordered" evidence="7">
    <location>
        <begin position="154"/>
        <end position="453"/>
    </location>
</feature>
<keyword evidence="9" id="KW-1185">Reference proteome</keyword>
<feature type="region of interest" description="Disordered" evidence="7">
    <location>
        <begin position="1"/>
        <end position="50"/>
    </location>
</feature>
<sequence>MVGTSKSDKVFSQKKGAAASSFGKPQQQQQQQHTPSVKIVNPFDRKTNRVKHSVLGKKVVGTSGNRGQSRYNDIERRKKTLLVELNQSKKSNQFLDQRIAENDPTMSEEDKMLARYQKEKMKKNLYNLNDDDDQLIQGGLGDHLADDYVADEDDELREEERMSGGRRRNIYEQDEERDENGEPIKKTREEVFQEIIEKSKAGRAERAKEKMLKEDITRELDQEFDEIRSGSMLMMRGKDDPLLSLFPTSEEEQKRQQQQKEKENNKDQQQKEKEKQQPAQQNEDDFDNLVLEMANEARAKATDRTKTPEEVMKEEKERLDKLEENRLKRMRGEIVEEDDESAKKMTRYEKRQKKLKKDKTNLPSRPTADDLNDDDFALDDPLGNKDAPWYDFKENGEGEEDGEDEDEDEESEDGDQDDDEELDGEDDDEDEEGVEEEEDDDDEESEDEDDIEASRIEAEIRKINSQKKASEEIPFTFDVPKSIDELNQWLAGRTQEEKNLIYTRIRVCNHVSLKPQNKEKMKVYLPVLWRRFELIAANNNNNNNAEKDSSSLDWLELDLLAKYIFEVGKDVPDILAATALAMMHSCYKRCLARIEKVTVAAAANNNATTTTTVVSAWPSVSELLTMKLIANVFPTSDFQHQVVTPTTVAMAHFLIQLPIITPHDILSSIFLSNIFKYYLVSANKYSPEITSVVISLLSSFASQQKTAAATATAQTKTNKDSDQWASFNTGILVPNMMLKDKCLAFANKKTLKKVTPATQFDFNYLIKSKQEQSQKYFGTDQFRIDLLYLLLNFVESYVKQMILSENTESLPSVLQLFLNQLNQFDSQLFNQVLQDKLKLVKDLIGEKNKSIVEKRVPLTLLVGKPVEKKTFTPSFSKEYHEHGDDPDVVRQEARKLKALHKKEMKGAIRELIKDNNFIQQEKTKQRMAERQEIEIKRKKIMSELEQEQHEHKQYKKMKDRLDGRI</sequence>
<dbReference type="GO" id="GO:0032040">
    <property type="term" value="C:small-subunit processome"/>
    <property type="evidence" value="ECO:0007669"/>
    <property type="project" value="InterPro"/>
</dbReference>
<feature type="compositionally biased region" description="Acidic residues" evidence="7">
    <location>
        <begin position="397"/>
        <end position="451"/>
    </location>
</feature>
<evidence type="ECO:0000256" key="5">
    <source>
        <dbReference type="ARBA" id="ARBA00023242"/>
    </source>
</evidence>
<feature type="compositionally biased region" description="Basic and acidic residues" evidence="7">
    <location>
        <begin position="251"/>
        <end position="276"/>
    </location>
</feature>
<dbReference type="Pfam" id="PF04147">
    <property type="entry name" value="Nop14"/>
    <property type="match status" value="1"/>
</dbReference>
<dbReference type="RefSeq" id="XP_020427131.1">
    <property type="nucleotide sequence ID" value="XM_020582777.1"/>
</dbReference>
<organism evidence="8 9">
    <name type="scientific">Heterostelium pallidum (strain ATCC 26659 / Pp 5 / PN500)</name>
    <name type="common">Cellular slime mold</name>
    <name type="synonym">Polysphondylium pallidum</name>
    <dbReference type="NCBI Taxonomy" id="670386"/>
    <lineage>
        <taxon>Eukaryota</taxon>
        <taxon>Amoebozoa</taxon>
        <taxon>Evosea</taxon>
        <taxon>Eumycetozoa</taxon>
        <taxon>Dictyostelia</taxon>
        <taxon>Acytosteliales</taxon>
        <taxon>Acytosteliaceae</taxon>
        <taxon>Heterostelium</taxon>
    </lineage>
</organism>
<feature type="compositionally biased region" description="Basic and acidic residues" evidence="7">
    <location>
        <begin position="295"/>
        <end position="334"/>
    </location>
</feature>
<evidence type="ECO:0000256" key="7">
    <source>
        <dbReference type="SAM" id="MobiDB-lite"/>
    </source>
</evidence>
<name>D3BV59_HETP5</name>
<comment type="similarity">
    <text evidence="2">Belongs to the NOP14 family.</text>
</comment>
<dbReference type="GO" id="GO:0030692">
    <property type="term" value="C:Noc4p-Nop14p complex"/>
    <property type="evidence" value="ECO:0007669"/>
    <property type="project" value="TreeGrafter"/>
</dbReference>
<proteinExistence type="inferred from homology"/>
<comment type="caution">
    <text evidence="8">The sequence shown here is derived from an EMBL/GenBank/DDBJ whole genome shotgun (WGS) entry which is preliminary data.</text>
</comment>
<evidence type="ECO:0000256" key="6">
    <source>
        <dbReference type="ARBA" id="ARBA00024695"/>
    </source>
</evidence>
<keyword evidence="3" id="KW-0690">Ribosome biogenesis</keyword>
<comment type="function">
    <text evidence="6">Involved in nucleolar processing of pre-18S ribosomal RNA. Has a role in the nuclear export of 40S pre-ribosomal subunit to the cytoplasm.</text>
</comment>
<dbReference type="GO" id="GO:0030490">
    <property type="term" value="P:maturation of SSU-rRNA"/>
    <property type="evidence" value="ECO:0007669"/>
    <property type="project" value="TreeGrafter"/>
</dbReference>
<dbReference type="PANTHER" id="PTHR23183:SF0">
    <property type="entry name" value="NUCLEOLAR PROTEIN 14"/>
    <property type="match status" value="1"/>
</dbReference>
<evidence type="ECO:0000256" key="3">
    <source>
        <dbReference type="ARBA" id="ARBA00022517"/>
    </source>
</evidence>
<evidence type="ECO:0000256" key="2">
    <source>
        <dbReference type="ARBA" id="ARBA00007466"/>
    </source>
</evidence>
<evidence type="ECO:0000313" key="8">
    <source>
        <dbReference type="EMBL" id="EFA74997.1"/>
    </source>
</evidence>
<dbReference type="EMBL" id="ADBJ01000060">
    <property type="protein sequence ID" value="EFA74997.1"/>
    <property type="molecule type" value="Genomic_DNA"/>
</dbReference>
<dbReference type="InterPro" id="IPR007276">
    <property type="entry name" value="Nop14"/>
</dbReference>
<dbReference type="Proteomes" id="UP000001396">
    <property type="component" value="Unassembled WGS sequence"/>
</dbReference>
<dbReference type="OMA" id="KSCWPSL"/>
<dbReference type="STRING" id="670386.D3BV59"/>
<evidence type="ECO:0000256" key="1">
    <source>
        <dbReference type="ARBA" id="ARBA00004604"/>
    </source>
</evidence>
<dbReference type="AlphaFoldDB" id="D3BV59"/>
<dbReference type="PANTHER" id="PTHR23183">
    <property type="entry name" value="NOP14"/>
    <property type="match status" value="1"/>
</dbReference>
<reference evidence="8 9" key="1">
    <citation type="journal article" date="2011" name="Genome Res.">
        <title>Phylogeny-wide analysis of social amoeba genomes highlights ancient origins for complex intercellular communication.</title>
        <authorList>
            <person name="Heidel A.J."/>
            <person name="Lawal H.M."/>
            <person name="Felder M."/>
            <person name="Schilde C."/>
            <person name="Helps N.R."/>
            <person name="Tunggal B."/>
            <person name="Rivero F."/>
            <person name="John U."/>
            <person name="Schleicher M."/>
            <person name="Eichinger L."/>
            <person name="Platzer M."/>
            <person name="Noegel A.A."/>
            <person name="Schaap P."/>
            <person name="Gloeckner G."/>
        </authorList>
    </citation>
    <scope>NUCLEOTIDE SEQUENCE [LARGE SCALE GENOMIC DNA]</scope>
    <source>
        <strain evidence="9">ATCC 26659 / Pp 5 / PN500</strain>
    </source>
</reference>
<comment type="subcellular location">
    <subcellularLocation>
        <location evidence="1">Nucleus</location>
        <location evidence="1">Nucleolus</location>
    </subcellularLocation>
</comment>
<feature type="region of interest" description="Disordered" evidence="7">
    <location>
        <begin position="944"/>
        <end position="965"/>
    </location>
</feature>
<keyword evidence="5" id="KW-0539">Nucleus</keyword>
<dbReference type="GeneID" id="31367499"/>
<evidence type="ECO:0000256" key="4">
    <source>
        <dbReference type="ARBA" id="ARBA00022552"/>
    </source>
</evidence>
<protein>
    <submittedName>
        <fullName evidence="8">U3 snoRNP protein</fullName>
    </submittedName>
</protein>
<keyword evidence="4" id="KW-0698">rRNA processing</keyword>
<dbReference type="FunCoup" id="D3BV59">
    <property type="interactions" value="811"/>
</dbReference>